<dbReference type="SUPFAM" id="SSF53300">
    <property type="entry name" value="vWA-like"/>
    <property type="match status" value="1"/>
</dbReference>
<dbReference type="CDD" id="cd00198">
    <property type="entry name" value="vWFA"/>
    <property type="match status" value="1"/>
</dbReference>
<keyword evidence="3" id="KW-1185">Reference proteome</keyword>
<name>A0ABQ2DFV8_9DEIO</name>
<dbReference type="SMART" id="SM00327">
    <property type="entry name" value="VWA"/>
    <property type="match status" value="1"/>
</dbReference>
<dbReference type="PANTHER" id="PTHR10579:SF43">
    <property type="entry name" value="ZINC FINGER (C3HC4-TYPE RING FINGER) FAMILY PROTEIN"/>
    <property type="match status" value="1"/>
</dbReference>
<dbReference type="InterPro" id="IPR051266">
    <property type="entry name" value="CLCR"/>
</dbReference>
<feature type="domain" description="VWFA" evidence="1">
    <location>
        <begin position="42"/>
        <end position="236"/>
    </location>
</feature>
<comment type="caution">
    <text evidence="2">The sequence shown here is derived from an EMBL/GenBank/DDBJ whole genome shotgun (WGS) entry which is preliminary data.</text>
</comment>
<dbReference type="PANTHER" id="PTHR10579">
    <property type="entry name" value="CALCIUM-ACTIVATED CHLORIDE CHANNEL REGULATOR"/>
    <property type="match status" value="1"/>
</dbReference>
<evidence type="ECO:0000313" key="2">
    <source>
        <dbReference type="EMBL" id="GGJ54162.1"/>
    </source>
</evidence>
<dbReference type="InterPro" id="IPR036465">
    <property type="entry name" value="vWFA_dom_sf"/>
</dbReference>
<evidence type="ECO:0000259" key="1">
    <source>
        <dbReference type="PROSITE" id="PS50234"/>
    </source>
</evidence>
<proteinExistence type="predicted"/>
<sequence length="443" mass="48205">MLDITHQLHRDHLLAHTEHQKLFLLLTLKPQAEARQARPQLSVVFVVDTSGSMREKVTAPGEKQARNKMDLVIESLQGILGAQLLTASDRVSLVQFDDDASVVVPLTSSQQRARLLAGVERLDRHTGGTHMGAGMKLAREALETQPGSLRLVVLTDGQTSDEKLVRSETRLLAAKQIPVTTVGVGDEVNTELLLFITDQTQGKPIDVVPDTQNPQPPAVKASDLPAALLGDLRQSISEVVTQVNLSVKTVKDVVLNRVTKVHPTQTEVQLQQGPMLLGNLSGPSGATFVLEFTLPARPPARIRVAQLGFTYQVPGANFTGEVPPIDVVAEFTPNEEVAGRLKPQVMQFVQQRNIEGMVSQAIQEAASNPQQALQSLQLAREVTERLGNRTMTQALDRALQEVAQNKTISLGTAKTLRIGSRTQTVQPKDVPLTDEEIRKISGT</sequence>
<reference evidence="3" key="1">
    <citation type="journal article" date="2019" name="Int. J. Syst. Evol. Microbiol.">
        <title>The Global Catalogue of Microorganisms (GCM) 10K type strain sequencing project: providing services to taxonomists for standard genome sequencing and annotation.</title>
        <authorList>
            <consortium name="The Broad Institute Genomics Platform"/>
            <consortium name="The Broad Institute Genome Sequencing Center for Infectious Disease"/>
            <person name="Wu L."/>
            <person name="Ma J."/>
        </authorList>
    </citation>
    <scope>NUCLEOTIDE SEQUENCE [LARGE SCALE GENOMIC DNA]</scope>
    <source>
        <strain evidence="3">JCM 14370</strain>
    </source>
</reference>
<evidence type="ECO:0000313" key="3">
    <source>
        <dbReference type="Proteomes" id="UP000632222"/>
    </source>
</evidence>
<protein>
    <recommendedName>
        <fullName evidence="1">VWFA domain-containing protein</fullName>
    </recommendedName>
</protein>
<dbReference type="InterPro" id="IPR002035">
    <property type="entry name" value="VWF_A"/>
</dbReference>
<dbReference type="PROSITE" id="PS50234">
    <property type="entry name" value="VWFA"/>
    <property type="match status" value="1"/>
</dbReference>
<accession>A0ABQ2DFV8</accession>
<organism evidence="2 3">
    <name type="scientific">Deinococcus roseus</name>
    <dbReference type="NCBI Taxonomy" id="392414"/>
    <lineage>
        <taxon>Bacteria</taxon>
        <taxon>Thermotogati</taxon>
        <taxon>Deinococcota</taxon>
        <taxon>Deinococci</taxon>
        <taxon>Deinococcales</taxon>
        <taxon>Deinococcaceae</taxon>
        <taxon>Deinococcus</taxon>
    </lineage>
</organism>
<dbReference type="Gene3D" id="3.40.50.410">
    <property type="entry name" value="von Willebrand factor, type A domain"/>
    <property type="match status" value="1"/>
</dbReference>
<gene>
    <name evidence="2" type="ORF">GCM10008938_45280</name>
</gene>
<dbReference type="RefSeq" id="WP_189007428.1">
    <property type="nucleotide sequence ID" value="NZ_BMOD01000028.1"/>
</dbReference>
<dbReference type="EMBL" id="BMOD01000028">
    <property type="protein sequence ID" value="GGJ54162.1"/>
    <property type="molecule type" value="Genomic_DNA"/>
</dbReference>
<dbReference type="Pfam" id="PF00092">
    <property type="entry name" value="VWA"/>
    <property type="match status" value="1"/>
</dbReference>
<dbReference type="Proteomes" id="UP000632222">
    <property type="component" value="Unassembled WGS sequence"/>
</dbReference>